<evidence type="ECO:0000313" key="3">
    <source>
        <dbReference type="Proteomes" id="UP000185680"/>
    </source>
</evidence>
<proteinExistence type="predicted"/>
<feature type="signal peptide" evidence="1">
    <location>
        <begin position="1"/>
        <end position="28"/>
    </location>
</feature>
<keyword evidence="1" id="KW-0732">Signal</keyword>
<feature type="chain" id="PRO_5009110674" evidence="1">
    <location>
        <begin position="29"/>
        <end position="179"/>
    </location>
</feature>
<protein>
    <submittedName>
        <fullName evidence="2">Uncharacterized protein</fullName>
    </submittedName>
</protein>
<dbReference type="Proteomes" id="UP000185680">
    <property type="component" value="Chromosome"/>
</dbReference>
<evidence type="ECO:0000256" key="1">
    <source>
        <dbReference type="SAM" id="SignalP"/>
    </source>
</evidence>
<gene>
    <name evidence="2" type="ORF">LPB072_05325</name>
</gene>
<evidence type="ECO:0000313" key="2">
    <source>
        <dbReference type="EMBL" id="AOW12360.1"/>
    </source>
</evidence>
<organism evidence="2 3">
    <name type="scientific">Hydrogenophaga crassostreae</name>
    <dbReference type="NCBI Taxonomy" id="1763535"/>
    <lineage>
        <taxon>Bacteria</taxon>
        <taxon>Pseudomonadati</taxon>
        <taxon>Pseudomonadota</taxon>
        <taxon>Betaproteobacteria</taxon>
        <taxon>Burkholderiales</taxon>
        <taxon>Comamonadaceae</taxon>
        <taxon>Hydrogenophaga</taxon>
    </lineage>
</organism>
<sequence>MAPHPRAFIYRLLWLSAIGCLLASAAHAENPLCPGLANALSEPPGTGHREVFVSTYTRHWSPSDEHRQVLAMSAQQNLVDDRFCGFSLFTNSFGQPSVYVFVGKTWPHPIPALPKLFTSVSAGALYGYVHPYQNKVPFNVGGFSPGIVPTLGYQITPNVSLQTRWLGFAAVMIGATLRY</sequence>
<dbReference type="AlphaFoldDB" id="A0A1D8NTE8"/>
<dbReference type="KEGG" id="hyl:LPB072_05325"/>
<dbReference type="STRING" id="1763535.LPB072_05325"/>
<dbReference type="EMBL" id="CP017476">
    <property type="protein sequence ID" value="AOW12360.1"/>
    <property type="molecule type" value="Genomic_DNA"/>
</dbReference>
<name>A0A1D8NTE8_9BURK</name>
<reference evidence="2 3" key="1">
    <citation type="submission" date="2016-10" db="EMBL/GenBank/DDBJ databases">
        <title>Hydorgenophaga sp. LPB0072 isolated from gastropod.</title>
        <authorList>
            <person name="Kim E."/>
            <person name="Yi H."/>
        </authorList>
    </citation>
    <scope>NUCLEOTIDE SEQUENCE [LARGE SCALE GENOMIC DNA]</scope>
    <source>
        <strain evidence="2 3">LPB0072</strain>
    </source>
</reference>
<accession>A0A1D8NTE8</accession>